<evidence type="ECO:0000256" key="1">
    <source>
        <dbReference type="SAM" id="MobiDB-lite"/>
    </source>
</evidence>
<dbReference type="Proteomes" id="UP000263517">
    <property type="component" value="Unassembled WGS sequence"/>
</dbReference>
<evidence type="ECO:0000313" key="3">
    <source>
        <dbReference type="Proteomes" id="UP000263517"/>
    </source>
</evidence>
<evidence type="ECO:0000313" key="2">
    <source>
        <dbReference type="EMBL" id="HAW77462.1"/>
    </source>
</evidence>
<proteinExistence type="predicted"/>
<feature type="compositionally biased region" description="Gly residues" evidence="1">
    <location>
        <begin position="54"/>
        <end position="77"/>
    </location>
</feature>
<accession>A0A350P845</accession>
<name>A0A350P845_9ALTE</name>
<dbReference type="AlphaFoldDB" id="A0A350P845"/>
<feature type="region of interest" description="Disordered" evidence="1">
    <location>
        <begin position="47"/>
        <end position="83"/>
    </location>
</feature>
<sequence>MPNRKITAPRRATIKGQPHQLAYINDAEQGLLMALGGTGEMVNGIPAFPPDKGMGSGGDAGFDGGGFDSGYSSGGADDGLTDEDLDQDYQQDLAAAAAAAQGVDMSGFQFDDDFNPTSRQSARDVYDTMMSIRTGTGLGSQAARDQILGYAQNQIQNRQQQAQNMMRGFPVSFFGKNFNIPNTFGLATGLLSKFNLSNINRALQNPDSIPAFDTTGKLQGAYTPGLFGIGEVYTGNDTSPIFDDGSGREDTVEKIVPPNPLTGVCPEGYKFDDDLQACRLDNDSTTDISDPITSSADGLMYRPTALDQVPAFGGDGFADANKQFVESFAYNPDFYTNQMDLTGFAPVRGLLG</sequence>
<comment type="caution">
    <text evidence="2">The sequence shown here is derived from an EMBL/GenBank/DDBJ whole genome shotgun (WGS) entry which is preliminary data.</text>
</comment>
<protein>
    <submittedName>
        <fullName evidence="2">Uncharacterized protein</fullName>
    </submittedName>
</protein>
<reference evidence="2 3" key="1">
    <citation type="journal article" date="2018" name="Nat. Biotechnol.">
        <title>A standardized bacterial taxonomy based on genome phylogeny substantially revises the tree of life.</title>
        <authorList>
            <person name="Parks D.H."/>
            <person name="Chuvochina M."/>
            <person name="Waite D.W."/>
            <person name="Rinke C."/>
            <person name="Skarshewski A."/>
            <person name="Chaumeil P.A."/>
            <person name="Hugenholtz P."/>
        </authorList>
    </citation>
    <scope>NUCLEOTIDE SEQUENCE [LARGE SCALE GENOMIC DNA]</scope>
    <source>
        <strain evidence="2">UBA11978</strain>
    </source>
</reference>
<dbReference type="EMBL" id="DNAN01000605">
    <property type="protein sequence ID" value="HAW77462.1"/>
    <property type="molecule type" value="Genomic_DNA"/>
</dbReference>
<organism evidence="2 3">
    <name type="scientific">Alteromonas australica</name>
    <dbReference type="NCBI Taxonomy" id="589873"/>
    <lineage>
        <taxon>Bacteria</taxon>
        <taxon>Pseudomonadati</taxon>
        <taxon>Pseudomonadota</taxon>
        <taxon>Gammaproteobacteria</taxon>
        <taxon>Alteromonadales</taxon>
        <taxon>Alteromonadaceae</taxon>
        <taxon>Alteromonas/Salinimonas group</taxon>
        <taxon>Alteromonas</taxon>
    </lineage>
</organism>
<gene>
    <name evidence="2" type="ORF">DCW74_17220</name>
</gene>